<dbReference type="InterPro" id="IPR050222">
    <property type="entry name" value="MATE_MdtK"/>
</dbReference>
<evidence type="ECO:0000256" key="7">
    <source>
        <dbReference type="ARBA" id="ARBA00022475"/>
    </source>
</evidence>
<keyword evidence="15" id="KW-1185">Reference proteome</keyword>
<keyword evidence="10" id="KW-0406">Ion transport</keyword>
<evidence type="ECO:0000256" key="10">
    <source>
        <dbReference type="ARBA" id="ARBA00023065"/>
    </source>
</evidence>
<gene>
    <name evidence="14" type="ORF">ACFY8C_01885</name>
</gene>
<dbReference type="PANTHER" id="PTHR43298:SF2">
    <property type="entry name" value="FMN_FAD EXPORTER YEEO-RELATED"/>
    <property type="match status" value="1"/>
</dbReference>
<evidence type="ECO:0000256" key="6">
    <source>
        <dbReference type="ARBA" id="ARBA00022449"/>
    </source>
</evidence>
<comment type="function">
    <text evidence="1">Multidrug efflux pump.</text>
</comment>
<comment type="similarity">
    <text evidence="3">Belongs to the multi antimicrobial extrusion (MATE) (TC 2.A.66.1) family.</text>
</comment>
<keyword evidence="9" id="KW-1133">Transmembrane helix</keyword>
<comment type="subcellular location">
    <subcellularLocation>
        <location evidence="2">Cell membrane</location>
        <topology evidence="2">Multi-pass membrane protein</topology>
    </subcellularLocation>
</comment>
<evidence type="ECO:0000256" key="12">
    <source>
        <dbReference type="ARBA" id="ARBA00031636"/>
    </source>
</evidence>
<evidence type="ECO:0000256" key="2">
    <source>
        <dbReference type="ARBA" id="ARBA00004651"/>
    </source>
</evidence>
<evidence type="ECO:0000256" key="4">
    <source>
        <dbReference type="ARBA" id="ARBA00020268"/>
    </source>
</evidence>
<evidence type="ECO:0000256" key="5">
    <source>
        <dbReference type="ARBA" id="ARBA00022448"/>
    </source>
</evidence>
<dbReference type="RefSeq" id="WP_245234429.1">
    <property type="nucleotide sequence ID" value="NZ_JBIBDZ010000001.1"/>
</dbReference>
<proteinExistence type="inferred from homology"/>
<evidence type="ECO:0000313" key="14">
    <source>
        <dbReference type="EMBL" id="MFF5917086.1"/>
    </source>
</evidence>
<evidence type="ECO:0000256" key="11">
    <source>
        <dbReference type="ARBA" id="ARBA00023136"/>
    </source>
</evidence>
<keyword evidence="8" id="KW-0812">Transmembrane</keyword>
<evidence type="ECO:0000256" key="9">
    <source>
        <dbReference type="ARBA" id="ARBA00022989"/>
    </source>
</evidence>
<dbReference type="EMBL" id="JBIBDZ010000001">
    <property type="protein sequence ID" value="MFF5917086.1"/>
    <property type="molecule type" value="Genomic_DNA"/>
</dbReference>
<name>A0ABW6XHY3_9ACTN</name>
<evidence type="ECO:0000256" key="3">
    <source>
        <dbReference type="ARBA" id="ARBA00010199"/>
    </source>
</evidence>
<keyword evidence="5" id="KW-0813">Transport</keyword>
<keyword evidence="11" id="KW-0472">Membrane</keyword>
<organism evidence="14 15">
    <name type="scientific">Streptomyces flavochromogenes</name>
    <dbReference type="NCBI Taxonomy" id="68199"/>
    <lineage>
        <taxon>Bacteria</taxon>
        <taxon>Bacillati</taxon>
        <taxon>Actinomycetota</taxon>
        <taxon>Actinomycetes</taxon>
        <taxon>Kitasatosporales</taxon>
        <taxon>Streptomycetaceae</taxon>
        <taxon>Streptomyces</taxon>
    </lineage>
</organism>
<evidence type="ECO:0000256" key="1">
    <source>
        <dbReference type="ARBA" id="ARBA00003408"/>
    </source>
</evidence>
<comment type="caution">
    <text evidence="14">The sequence shown here is derived from an EMBL/GenBank/DDBJ whole genome shotgun (WGS) entry which is preliminary data.</text>
</comment>
<protein>
    <recommendedName>
        <fullName evidence="4">Probable multidrug resistance protein NorM</fullName>
    </recommendedName>
    <alternativeName>
        <fullName evidence="12">Multidrug-efflux transporter</fullName>
    </alternativeName>
</protein>
<feature type="region of interest" description="Disordered" evidence="13">
    <location>
        <begin position="453"/>
        <end position="474"/>
    </location>
</feature>
<dbReference type="PIRSF" id="PIRSF006603">
    <property type="entry name" value="DinF"/>
    <property type="match status" value="1"/>
</dbReference>
<keyword evidence="6" id="KW-0050">Antiport</keyword>
<dbReference type="InterPro" id="IPR048279">
    <property type="entry name" value="MdtK-like"/>
</dbReference>
<evidence type="ECO:0000256" key="13">
    <source>
        <dbReference type="SAM" id="MobiDB-lite"/>
    </source>
</evidence>
<evidence type="ECO:0000313" key="15">
    <source>
        <dbReference type="Proteomes" id="UP001602370"/>
    </source>
</evidence>
<dbReference type="PANTHER" id="PTHR43298">
    <property type="entry name" value="MULTIDRUG RESISTANCE PROTEIN NORM-RELATED"/>
    <property type="match status" value="1"/>
</dbReference>
<sequence>MSAHRRTLVRLARPVYLELLAGVAAGVINVIWVARLGGDAVAAVAVATNVENLLLGVVLVAGSGTTVLVARARGADDPAAVRAAVRGGAALGVLLVPPVAVGGYLLREPLAALLLGGQDHPAHALATAYFAVSLPGTAVFFAVNVLDGILKGAGDTRTPMRLAFLANGLILVLDPLLIQAYGVRGAALATVTGRAVALAAGLLVLRRNPLVRAARAVGPAERTAAALRRTVATGLPMGVDFAVRMAGALALVSVVARLGVTEIAAYGIATKAMYVATMAFYAVRQAAAIHSAHLLGSAQAAGRGPAEELGRGRRPEPRLDERRAVGRQALLLGGVLGAGAAVLLFLGAGPVMRIFGAEPEVAEAGTLFLRCLGPHLLLMGGFIALAGVFEGTGGSPYLARITIAGVLVQLPLAHGLSGLGLPGICLAMGLATAAQCAALGLLYRRTLGSARERRGHGDASHANRPPAEADGRFG</sequence>
<evidence type="ECO:0000256" key="8">
    <source>
        <dbReference type="ARBA" id="ARBA00022692"/>
    </source>
</evidence>
<dbReference type="InterPro" id="IPR002528">
    <property type="entry name" value="MATE_fam"/>
</dbReference>
<keyword evidence="7" id="KW-1003">Cell membrane</keyword>
<reference evidence="14 15" key="1">
    <citation type="submission" date="2024-10" db="EMBL/GenBank/DDBJ databases">
        <title>The Natural Products Discovery Center: Release of the First 8490 Sequenced Strains for Exploring Actinobacteria Biosynthetic Diversity.</title>
        <authorList>
            <person name="Kalkreuter E."/>
            <person name="Kautsar S.A."/>
            <person name="Yang D."/>
            <person name="Bader C.D."/>
            <person name="Teijaro C.N."/>
            <person name="Fluegel L."/>
            <person name="Davis C.M."/>
            <person name="Simpson J.R."/>
            <person name="Lauterbach L."/>
            <person name="Steele A.D."/>
            <person name="Gui C."/>
            <person name="Meng S."/>
            <person name="Li G."/>
            <person name="Viehrig K."/>
            <person name="Ye F."/>
            <person name="Su P."/>
            <person name="Kiefer A.F."/>
            <person name="Nichols A."/>
            <person name="Cepeda A.J."/>
            <person name="Yan W."/>
            <person name="Fan B."/>
            <person name="Jiang Y."/>
            <person name="Adhikari A."/>
            <person name="Zheng C.-J."/>
            <person name="Schuster L."/>
            <person name="Cowan T.M."/>
            <person name="Smanski M.J."/>
            <person name="Chevrette M.G."/>
            <person name="De Carvalho L.P.S."/>
            <person name="Shen B."/>
        </authorList>
    </citation>
    <scope>NUCLEOTIDE SEQUENCE [LARGE SCALE GENOMIC DNA]</scope>
    <source>
        <strain evidence="14 15">NPDC012605</strain>
    </source>
</reference>
<dbReference type="Pfam" id="PF01554">
    <property type="entry name" value="MatE"/>
    <property type="match status" value="2"/>
</dbReference>
<dbReference type="Proteomes" id="UP001602370">
    <property type="component" value="Unassembled WGS sequence"/>
</dbReference>
<accession>A0ABW6XHY3</accession>